<evidence type="ECO:0000313" key="1">
    <source>
        <dbReference type="EMBL" id="EOD69293.1"/>
    </source>
</evidence>
<gene>
    <name evidence="1" type="ORF">H480_06818</name>
</gene>
<comment type="caution">
    <text evidence="1">The sequence shown here is derived from an EMBL/GenBank/DDBJ whole genome shotgun (WGS) entry which is preliminary data.</text>
</comment>
<dbReference type="AlphaFoldDB" id="R1GDF0"/>
<dbReference type="Proteomes" id="UP000014139">
    <property type="component" value="Unassembled WGS sequence"/>
</dbReference>
<protein>
    <submittedName>
        <fullName evidence="1">Uncharacterized protein</fullName>
    </submittedName>
</protein>
<dbReference type="EMBL" id="AOUO01000073">
    <property type="protein sequence ID" value="EOD69293.1"/>
    <property type="molecule type" value="Genomic_DNA"/>
</dbReference>
<organism evidence="1 2">
    <name type="scientific">Amycolatopsis vancoresmycina DSM 44592</name>
    <dbReference type="NCBI Taxonomy" id="1292037"/>
    <lineage>
        <taxon>Bacteria</taxon>
        <taxon>Bacillati</taxon>
        <taxon>Actinomycetota</taxon>
        <taxon>Actinomycetes</taxon>
        <taxon>Pseudonocardiales</taxon>
        <taxon>Pseudonocardiaceae</taxon>
        <taxon>Amycolatopsis</taxon>
    </lineage>
</organism>
<proteinExistence type="predicted"/>
<accession>R1GDF0</accession>
<name>R1GDF0_9PSEU</name>
<reference evidence="1 2" key="1">
    <citation type="submission" date="2013-02" db="EMBL/GenBank/DDBJ databases">
        <title>Draft genome sequence of Amycolatopsis vancoresmycina strain DSM 44592T.</title>
        <authorList>
            <person name="Kumar S."/>
            <person name="Kaur N."/>
            <person name="Kaur C."/>
            <person name="Raghava G.P.S."/>
            <person name="Mayilraj S."/>
        </authorList>
    </citation>
    <scope>NUCLEOTIDE SEQUENCE [LARGE SCALE GENOMIC DNA]</scope>
    <source>
        <strain evidence="1 2">DSM 44592</strain>
    </source>
</reference>
<evidence type="ECO:0000313" key="2">
    <source>
        <dbReference type="Proteomes" id="UP000014139"/>
    </source>
</evidence>
<sequence length="77" mass="7620">MTSTAGAAIPATNTQVGAVGGFAAGDHGVFFPGFATESHAWKARALAIDDAPATCSQLTAAVSTDSRSAGESRKIPA</sequence>
<keyword evidence="2" id="KW-1185">Reference proteome</keyword>